<dbReference type="EMBL" id="JAGKQM010000001">
    <property type="protein sequence ID" value="KAH0941623.1"/>
    <property type="molecule type" value="Genomic_DNA"/>
</dbReference>
<dbReference type="Pfam" id="PF01529">
    <property type="entry name" value="DHHC"/>
    <property type="match status" value="1"/>
</dbReference>
<evidence type="ECO:0000259" key="13">
    <source>
        <dbReference type="Pfam" id="PF01529"/>
    </source>
</evidence>
<organism evidence="15 16">
    <name type="scientific">Brassica napus</name>
    <name type="common">Rape</name>
    <dbReference type="NCBI Taxonomy" id="3708"/>
    <lineage>
        <taxon>Eukaryota</taxon>
        <taxon>Viridiplantae</taxon>
        <taxon>Streptophyta</taxon>
        <taxon>Embryophyta</taxon>
        <taxon>Tracheophyta</taxon>
        <taxon>Spermatophyta</taxon>
        <taxon>Magnoliopsida</taxon>
        <taxon>eudicotyledons</taxon>
        <taxon>Gunneridae</taxon>
        <taxon>Pentapetalae</taxon>
        <taxon>rosids</taxon>
        <taxon>malvids</taxon>
        <taxon>Brassicales</taxon>
        <taxon>Brassicaceae</taxon>
        <taxon>Brassiceae</taxon>
        <taxon>Brassica</taxon>
    </lineage>
</organism>
<gene>
    <name evidence="15" type="ORF">HID58_001260</name>
</gene>
<evidence type="ECO:0000256" key="8">
    <source>
        <dbReference type="ARBA" id="ARBA00022692"/>
    </source>
</evidence>
<feature type="domain" description="Fatty acid hydroxylase" evidence="14">
    <location>
        <begin position="139"/>
        <end position="273"/>
    </location>
</feature>
<keyword evidence="6" id="KW-0963">Cytoplasm</keyword>
<keyword evidence="7" id="KW-0597">Phosphoprotein</keyword>
<evidence type="ECO:0000256" key="5">
    <source>
        <dbReference type="ARBA" id="ARBA00009324"/>
    </source>
</evidence>
<feature type="transmembrane region" description="Helical" evidence="12">
    <location>
        <begin position="312"/>
        <end position="338"/>
    </location>
</feature>
<dbReference type="Pfam" id="PF04116">
    <property type="entry name" value="FA_hydroxylase"/>
    <property type="match status" value="1"/>
</dbReference>
<evidence type="ECO:0000256" key="6">
    <source>
        <dbReference type="ARBA" id="ARBA00022490"/>
    </source>
</evidence>
<feature type="region of interest" description="Disordered" evidence="11">
    <location>
        <begin position="1298"/>
        <end position="1343"/>
    </location>
</feature>
<feature type="transmembrane region" description="Helical" evidence="12">
    <location>
        <begin position="45"/>
        <end position="69"/>
    </location>
</feature>
<evidence type="ECO:0000313" key="15">
    <source>
        <dbReference type="EMBL" id="KAH0941623.1"/>
    </source>
</evidence>
<name>A0ABQ8EJ10_BRANA</name>
<proteinExistence type="inferred from homology"/>
<comment type="similarity">
    <text evidence="5">Belongs to the sterol desaturase family.</text>
</comment>
<evidence type="ECO:0000256" key="9">
    <source>
        <dbReference type="ARBA" id="ARBA00022989"/>
    </source>
</evidence>
<comment type="caution">
    <text evidence="15">The sequence shown here is derived from an EMBL/GenBank/DDBJ whole genome shotgun (WGS) entry which is preliminary data.</text>
</comment>
<comment type="similarity">
    <text evidence="4">Belongs to the DHHC palmitoyltransferase family.</text>
</comment>
<protein>
    <recommendedName>
        <fullName evidence="17">S-acyltransferase</fullName>
    </recommendedName>
</protein>
<keyword evidence="9 12" id="KW-1133">Transmembrane helix</keyword>
<dbReference type="PROSITE" id="PS50216">
    <property type="entry name" value="DHHC"/>
    <property type="match status" value="1"/>
</dbReference>
<dbReference type="Pfam" id="PF10248">
    <property type="entry name" value="Mlf1IP"/>
    <property type="match status" value="2"/>
</dbReference>
<feature type="transmembrane region" description="Helical" evidence="12">
    <location>
        <begin position="467"/>
        <end position="493"/>
    </location>
</feature>
<evidence type="ECO:0000259" key="14">
    <source>
        <dbReference type="Pfam" id="PF04116"/>
    </source>
</evidence>
<dbReference type="Proteomes" id="UP000824890">
    <property type="component" value="Unassembled WGS sequence"/>
</dbReference>
<feature type="domain" description="Palmitoyltransferase DHHC" evidence="13">
    <location>
        <begin position="422"/>
        <end position="498"/>
    </location>
</feature>
<evidence type="ECO:0000256" key="4">
    <source>
        <dbReference type="ARBA" id="ARBA00008574"/>
    </source>
</evidence>
<evidence type="ECO:0000256" key="10">
    <source>
        <dbReference type="ARBA" id="ARBA00023136"/>
    </source>
</evidence>
<feature type="transmembrane region" description="Helical" evidence="12">
    <location>
        <begin position="188"/>
        <end position="213"/>
    </location>
</feature>
<evidence type="ECO:0000256" key="1">
    <source>
        <dbReference type="ARBA" id="ARBA00004127"/>
    </source>
</evidence>
<accession>A0ABQ8EJ10</accession>
<dbReference type="PANTHER" id="PTHR13105">
    <property type="entry name" value="MYELOID LEUKEMIA FACTOR"/>
    <property type="match status" value="1"/>
</dbReference>
<evidence type="ECO:0000313" key="16">
    <source>
        <dbReference type="Proteomes" id="UP000824890"/>
    </source>
</evidence>
<comment type="subcellular location">
    <subcellularLocation>
        <location evidence="2">Cytoplasm</location>
    </subcellularLocation>
    <subcellularLocation>
        <location evidence="1">Endomembrane system</location>
        <topology evidence="1">Multi-pass membrane protein</topology>
    </subcellularLocation>
</comment>
<dbReference type="InterPro" id="IPR019376">
    <property type="entry name" value="Myeloid_leukemia_factor"/>
</dbReference>
<feature type="transmembrane region" description="Helical" evidence="12">
    <location>
        <begin position="358"/>
        <end position="379"/>
    </location>
</feature>
<keyword evidence="10 12" id="KW-0472">Membrane</keyword>
<reference evidence="15 16" key="1">
    <citation type="submission" date="2021-05" db="EMBL/GenBank/DDBJ databases">
        <title>Genome Assembly of Synthetic Allotetraploid Brassica napus Reveals Homoeologous Exchanges between Subgenomes.</title>
        <authorList>
            <person name="Davis J.T."/>
        </authorList>
    </citation>
    <scope>NUCLEOTIDE SEQUENCE [LARGE SCALE GENOMIC DNA]</scope>
    <source>
        <strain evidence="16">cv. Da-Ae</strain>
        <tissue evidence="15">Seedling</tissue>
    </source>
</reference>
<evidence type="ECO:0000256" key="3">
    <source>
        <dbReference type="ARBA" id="ARBA00008332"/>
    </source>
</evidence>
<sequence length="1343" mass="149984">MLQVQTNSQSMIPYPTVQDASVALGRNLTWFETVWFDYSATKSDFHVYCHTILVLFLVFSLAPLPFVFVELTGWFERFKIQPKVKYSLSDMFLCYKEVMKLFLRVVGTLQFVTYPSIQMTGIRSGLPLPSLMEIVAQLVVYFLIEDYTNYWIHRWLHCKWGYEKIHRVHHEYTSPIGYASPYAHWAEVLLLGIPTFLGPAIAPGHIMTFWLWISLRQMEAIETHSGYDLPWTLTKLVPFYGGAEYHDYHHYVGGKSQSNFASVFTYCDYIYGTDKGYRVHKKLLQQESRENFSSSILYSNFSIFRRAMAWNVFKYCTALRALGSIMILVVIGIIGFTYYALVVANYGPSLFLGGFDSLLALLVLALFHFLLIMLLWSYFSVVVTDPGGVPPGWRPELDIEKSDGNQEYSSLTVGDSSSHIVRYCRKCNQYKPPRSHHCSVCGRCILKMDHHCVWVVNCVGAKNYKSFLLFLFYTFLETTVVAISLFPVFLVFFTDGDSDVTAYEKHTAPNSPYNLGRKQNFEQCSNQGKMERDGGDPFNVDSPFGGSFSGSFGGSGGPNTGPPSQMSNVFGGDAFDGFGAPNNEPPSEMSNVFGRDSFGGSNGDPFGGSFGGSNGDPFDDPFFTQPFGGNMFQPSLFGPPTTDPFAGVRPPPLGFIENHHHQPPQPRLPGGAFIEELNVLDAEEEGVAYQEKSVILGKRGRSSSEVETEEDIAEERRITHMQNMNANAMVDNGQWEQQTQERRITHMQNMNANAMVNNGQWQPQTQERRIRHMNTNAMVNSGQWQPQTQGYSFQSSTVTYGGHDGNYYTSSTTRRTGSDGLTLEESKEANTATREAAHRISRGFHNRGHTVERTRNSDGRMNWLVLSSFGVAMLECKCNSPVCRVPLAVALLTESNQCCLLRLIQALLVQEEGLTMEGDGRDPFNVDSPFGGSFSGSFGGSGGPNTGPPSQMSNVFGGDAFDGFGAPNNEPPSEMSNVFGGDSFGGSNGDPFGGSFGGSNGDPFDDPFFTQPFGGNMFQPSLFGPPTTDPFAGVRPPPLGFIENHHHQPPQPRLPGGAFIEELNVLDAEEEGVAYQEKSVILGKRGRSSSEVETEEDIAEERRITHMQNMNANAMVDNGQWEQQTQERRITHMQNMNANAMVNNGQWQPQTQERRITNMHNMHANAMVTYEQWQPQTQVRHMQNMNTNAMVNSGQWQPQTQGYNFQSSTVTYGGLDGNYYTSSTTRRTGSDGLTLEESKEANTATREAAHRISRGFHNRGHTVERTRNSDGRVDELAGFEQSWSSNAGMQMQFPSLSGSFGSGFVNREQPMLPPPTDPSSSRARRGPYRHRRRNATDLSRLGF</sequence>
<dbReference type="InterPro" id="IPR006694">
    <property type="entry name" value="Fatty_acid_hydroxylase"/>
</dbReference>
<evidence type="ECO:0000256" key="2">
    <source>
        <dbReference type="ARBA" id="ARBA00004496"/>
    </source>
</evidence>
<evidence type="ECO:0000256" key="7">
    <source>
        <dbReference type="ARBA" id="ARBA00022553"/>
    </source>
</evidence>
<dbReference type="InterPro" id="IPR001594">
    <property type="entry name" value="Palmitoyltrfase_DHHC"/>
</dbReference>
<evidence type="ECO:0008006" key="17">
    <source>
        <dbReference type="Google" id="ProtNLM"/>
    </source>
</evidence>
<evidence type="ECO:0000256" key="11">
    <source>
        <dbReference type="SAM" id="MobiDB-lite"/>
    </source>
</evidence>
<feature type="compositionally biased region" description="Basic residues" evidence="11">
    <location>
        <begin position="1322"/>
        <end position="1333"/>
    </location>
</feature>
<feature type="region of interest" description="Disordered" evidence="11">
    <location>
        <begin position="809"/>
        <end position="829"/>
    </location>
</feature>
<feature type="compositionally biased region" description="Low complexity" evidence="11">
    <location>
        <begin position="809"/>
        <end position="823"/>
    </location>
</feature>
<keyword evidence="8 12" id="KW-0812">Transmembrane</keyword>
<comment type="similarity">
    <text evidence="3">Belongs to the MLF family.</text>
</comment>
<keyword evidence="16" id="KW-1185">Reference proteome</keyword>
<evidence type="ECO:0000256" key="12">
    <source>
        <dbReference type="SAM" id="Phobius"/>
    </source>
</evidence>